<dbReference type="AlphaFoldDB" id="A0A0L0GBY8"/>
<evidence type="ECO:0000313" key="1">
    <source>
        <dbReference type="EMBL" id="KNC85768.1"/>
    </source>
</evidence>
<name>A0A0L0GBY8_9EUKA</name>
<accession>A0A0L0GBY8</accession>
<protein>
    <submittedName>
        <fullName evidence="1">Uncharacterized protein</fullName>
    </submittedName>
</protein>
<dbReference type="Proteomes" id="UP000054560">
    <property type="component" value="Unassembled WGS sequence"/>
</dbReference>
<gene>
    <name evidence="1" type="ORF">SARC_02072</name>
</gene>
<dbReference type="RefSeq" id="XP_014159670.1">
    <property type="nucleotide sequence ID" value="XM_014304195.1"/>
</dbReference>
<keyword evidence="2" id="KW-1185">Reference proteome</keyword>
<organism evidence="1 2">
    <name type="scientific">Sphaeroforma arctica JP610</name>
    <dbReference type="NCBI Taxonomy" id="667725"/>
    <lineage>
        <taxon>Eukaryota</taxon>
        <taxon>Ichthyosporea</taxon>
        <taxon>Ichthyophonida</taxon>
        <taxon>Sphaeroforma</taxon>
    </lineage>
</organism>
<proteinExistence type="predicted"/>
<reference evidence="1 2" key="1">
    <citation type="submission" date="2011-02" db="EMBL/GenBank/DDBJ databases">
        <title>The Genome Sequence of Sphaeroforma arctica JP610.</title>
        <authorList>
            <consortium name="The Broad Institute Genome Sequencing Platform"/>
            <person name="Russ C."/>
            <person name="Cuomo C."/>
            <person name="Young S.K."/>
            <person name="Zeng Q."/>
            <person name="Gargeya S."/>
            <person name="Alvarado L."/>
            <person name="Berlin A."/>
            <person name="Chapman S.B."/>
            <person name="Chen Z."/>
            <person name="Freedman E."/>
            <person name="Gellesch M."/>
            <person name="Goldberg J."/>
            <person name="Griggs A."/>
            <person name="Gujja S."/>
            <person name="Heilman E."/>
            <person name="Heiman D."/>
            <person name="Howarth C."/>
            <person name="Mehta T."/>
            <person name="Neiman D."/>
            <person name="Pearson M."/>
            <person name="Roberts A."/>
            <person name="Saif S."/>
            <person name="Shea T."/>
            <person name="Shenoy N."/>
            <person name="Sisk P."/>
            <person name="Stolte C."/>
            <person name="Sykes S."/>
            <person name="White J."/>
            <person name="Yandava C."/>
            <person name="Burger G."/>
            <person name="Gray M.W."/>
            <person name="Holland P.W.H."/>
            <person name="King N."/>
            <person name="Lang F.B.F."/>
            <person name="Roger A.J."/>
            <person name="Ruiz-Trillo I."/>
            <person name="Haas B."/>
            <person name="Nusbaum C."/>
            <person name="Birren B."/>
        </authorList>
    </citation>
    <scope>NUCLEOTIDE SEQUENCE [LARGE SCALE GENOMIC DNA]</scope>
    <source>
        <strain evidence="1 2">JP610</strain>
    </source>
</reference>
<dbReference type="EMBL" id="KQ241685">
    <property type="protein sequence ID" value="KNC85768.1"/>
    <property type="molecule type" value="Genomic_DNA"/>
</dbReference>
<evidence type="ECO:0000313" key="2">
    <source>
        <dbReference type="Proteomes" id="UP000054560"/>
    </source>
</evidence>
<dbReference type="GeneID" id="25902576"/>
<sequence length="80" mass="9101">MRSVREIVEEQERSGIQIHEQPEIHWRHFEAAMEDVKKSVDSDLESITKIQDWDSKWGEGGNKKALKPKIGFAAAAKVAV</sequence>